<dbReference type="PROSITE" id="PS51257">
    <property type="entry name" value="PROKAR_LIPOPROTEIN"/>
    <property type="match status" value="1"/>
</dbReference>
<evidence type="ECO:0000256" key="1">
    <source>
        <dbReference type="SAM" id="SignalP"/>
    </source>
</evidence>
<accession>A0A5Q0TAP7</accession>
<dbReference type="AlphaFoldDB" id="A0A5Q0TAP7"/>
<evidence type="ECO:0000313" key="3">
    <source>
        <dbReference type="Proteomes" id="UP000348942"/>
    </source>
</evidence>
<evidence type="ECO:0000313" key="2">
    <source>
        <dbReference type="EMBL" id="QGA63960.1"/>
    </source>
</evidence>
<dbReference type="Proteomes" id="UP000348942">
    <property type="component" value="Chromosome 1"/>
</dbReference>
<feature type="chain" id="PRO_5024282636" description="Lipoprotein" evidence="1">
    <location>
        <begin position="20"/>
        <end position="438"/>
    </location>
</feature>
<evidence type="ECO:0008006" key="4">
    <source>
        <dbReference type="Google" id="ProtNLM"/>
    </source>
</evidence>
<dbReference type="RefSeq" id="WP_153445510.1">
    <property type="nucleotide sequence ID" value="NZ_CP045699.1"/>
</dbReference>
<organism evidence="2 3">
    <name type="scientific">Vibrio algicola</name>
    <dbReference type="NCBI Taxonomy" id="2662262"/>
    <lineage>
        <taxon>Bacteria</taxon>
        <taxon>Pseudomonadati</taxon>
        <taxon>Pseudomonadota</taxon>
        <taxon>Gammaproteobacteria</taxon>
        <taxon>Vibrionales</taxon>
        <taxon>Vibrionaceae</taxon>
        <taxon>Vibrio</taxon>
    </lineage>
</organism>
<reference evidence="2 3" key="1">
    <citation type="submission" date="2019-10" db="EMBL/GenBank/DDBJ databases">
        <title>Vibrio sp. nov., isolated from Coralline algae surface.</title>
        <authorList>
            <person name="Geng Y."/>
            <person name="Zhang X."/>
        </authorList>
    </citation>
    <scope>NUCLEOTIDE SEQUENCE [LARGE SCALE GENOMIC DNA]</scope>
    <source>
        <strain evidence="2 3">SM1977</strain>
    </source>
</reference>
<keyword evidence="3" id="KW-1185">Reference proteome</keyword>
<proteinExistence type="predicted"/>
<keyword evidence="1" id="KW-0732">Signal</keyword>
<feature type="signal peptide" evidence="1">
    <location>
        <begin position="1"/>
        <end position="19"/>
    </location>
</feature>
<gene>
    <name evidence="2" type="ORF">GFB47_00045</name>
</gene>
<name>A0A5Q0TAP7_9VIBR</name>
<protein>
    <recommendedName>
        <fullName evidence="4">Lipoprotein</fullName>
    </recommendedName>
</protein>
<dbReference type="EMBL" id="CP045699">
    <property type="protein sequence ID" value="QGA63960.1"/>
    <property type="molecule type" value="Genomic_DNA"/>
</dbReference>
<sequence length="438" mass="48286">MKNKTIISLSLLFSLLLTACGGGGDGGSDDSSLSSHEATLVVTDYQQVADIASETLYEHALINSFYKTSLDGWDNGYISGTFTDCTSGSGGWKREDVNDGNSIINVKFDKCYLTSLNMALTLDMHDTYGDNYVLTANMSTTKTKVYYESYDAENYSSTLNHTDTNKTVKVTAYDMTSSGYDYPDNGRLEIETANRQVWTVEVYESKWIIISPDGDTYNYDANNGNSVINTTVEINTPTETSQLSADYDADTIALYINNSLKTSLIMATKTFTTIDYGYNDGDVIFCSDGGHATYQATSTYDVYSIDTFNCKESIGIINGTTSSSSEKNITKWDISITDTDQQAFIKSSNFIKNTDNYNQHDTYSFTITYADNELDNKWATIQTNDLTYMQGTATTNLPISGSIIVNSSNYIWTATITGSGFDLESPSGTVTYHDLDIL</sequence>